<dbReference type="AlphaFoldDB" id="A0A224YDT0"/>
<accession>A0A224YDT0</accession>
<name>A0A224YDT0_9ACAR</name>
<proteinExistence type="predicted"/>
<sequence>MLNIAQKVFSQMWTFSIVCMITLFHATNGVTLQDLKHFLHTYQKVWTHTRSFEVGPPQHRHRCIYAEIRLTEHGRYVYAQHYEVDFQWISQLFYAQIFESHKRPVLRIKRRTGKPKCEMQVCDDRIQLHVPACRMAYKSHCARGEFPIYTRQCSPPRKSKLESQILFTR</sequence>
<organism evidence="1">
    <name type="scientific">Rhipicephalus zambeziensis</name>
    <dbReference type="NCBI Taxonomy" id="60191"/>
    <lineage>
        <taxon>Eukaryota</taxon>
        <taxon>Metazoa</taxon>
        <taxon>Ecdysozoa</taxon>
        <taxon>Arthropoda</taxon>
        <taxon>Chelicerata</taxon>
        <taxon>Arachnida</taxon>
        <taxon>Acari</taxon>
        <taxon>Parasitiformes</taxon>
        <taxon>Ixodida</taxon>
        <taxon>Ixodoidea</taxon>
        <taxon>Ixodidae</taxon>
        <taxon>Rhipicephalinae</taxon>
        <taxon>Rhipicephalus</taxon>
        <taxon>Rhipicephalus</taxon>
    </lineage>
</organism>
<reference evidence="1" key="1">
    <citation type="journal article" date="2017" name="Parasit. Vectors">
        <title>Sialotranscriptomics of Rhipicephalus zambeziensis reveals intricate expression profiles of secretory proteins and suggests tight temporal transcriptional regulation during blood-feeding.</title>
        <authorList>
            <person name="de Castro M.H."/>
            <person name="de Klerk D."/>
            <person name="Pienaar R."/>
            <person name="Rees D.J.G."/>
            <person name="Mans B.J."/>
        </authorList>
    </citation>
    <scope>NUCLEOTIDE SEQUENCE</scope>
    <source>
        <tissue evidence="1">Salivary glands</tissue>
    </source>
</reference>
<protein>
    <submittedName>
        <fullName evidence="1">Lipocalin</fullName>
    </submittedName>
</protein>
<evidence type="ECO:0000313" key="1">
    <source>
        <dbReference type="EMBL" id="MAA15115.1"/>
    </source>
</evidence>
<dbReference type="EMBL" id="GFPF01003969">
    <property type="protein sequence ID" value="MAA15115.1"/>
    <property type="molecule type" value="Transcribed_RNA"/>
</dbReference>